<organism evidence="10 11">
    <name type="scientific">Nitrospira defluvii</name>
    <dbReference type="NCBI Taxonomy" id="330214"/>
    <lineage>
        <taxon>Bacteria</taxon>
        <taxon>Pseudomonadati</taxon>
        <taxon>Nitrospirota</taxon>
        <taxon>Nitrospiria</taxon>
        <taxon>Nitrospirales</taxon>
        <taxon>Nitrospiraceae</taxon>
        <taxon>Nitrospira</taxon>
    </lineage>
</organism>
<evidence type="ECO:0000256" key="5">
    <source>
        <dbReference type="ARBA" id="ARBA00023223"/>
    </source>
</evidence>
<keyword evidence="5" id="KW-0455">Luminescence</keyword>
<dbReference type="ESTHER" id="9bact-d8pbw6">
    <property type="family name" value="Thioesterase_acyl-transferase"/>
</dbReference>
<keyword evidence="11" id="KW-1185">Reference proteome</keyword>
<feature type="region of interest" description="Disordered" evidence="7">
    <location>
        <begin position="1"/>
        <end position="31"/>
    </location>
</feature>
<dbReference type="OrthoDB" id="9757640at2"/>
<evidence type="ECO:0000256" key="4">
    <source>
        <dbReference type="ARBA" id="ARBA00022691"/>
    </source>
</evidence>
<protein>
    <recommendedName>
        <fullName evidence="12">Methyltransferase type 11 domain-containing protein</fullName>
    </recommendedName>
</protein>
<name>D8PBW6_9BACT</name>
<dbReference type="Gene3D" id="3.40.50.150">
    <property type="entry name" value="Vaccinia Virus protein VP39"/>
    <property type="match status" value="1"/>
</dbReference>
<evidence type="ECO:0000313" key="10">
    <source>
        <dbReference type="EMBL" id="CBK40725.1"/>
    </source>
</evidence>
<dbReference type="KEGG" id="nde:NIDE0963"/>
<dbReference type="SUPFAM" id="SSF53474">
    <property type="entry name" value="alpha/beta-Hydrolases"/>
    <property type="match status" value="1"/>
</dbReference>
<dbReference type="STRING" id="330214.NIDE0963"/>
<accession>D8PBW6</accession>
<dbReference type="PANTHER" id="PTHR43464:SF19">
    <property type="entry name" value="UBIQUINONE BIOSYNTHESIS O-METHYLTRANSFERASE, MITOCHONDRIAL"/>
    <property type="match status" value="1"/>
</dbReference>
<evidence type="ECO:0000256" key="2">
    <source>
        <dbReference type="ARBA" id="ARBA00022603"/>
    </source>
</evidence>
<dbReference type="InterPro" id="IPR009875">
    <property type="entry name" value="PilZ_domain"/>
</dbReference>
<dbReference type="Pfam" id="PF07238">
    <property type="entry name" value="PilZ"/>
    <property type="match status" value="2"/>
</dbReference>
<comment type="function">
    <text evidence="1">Acyl transferase is part of the fatty acid reductase system required for aldehyde biosynthesis; it produces fatty acids for the luminescent reaction.</text>
</comment>
<dbReference type="eggNOG" id="COG2267">
    <property type="taxonomic scope" value="Bacteria"/>
</dbReference>
<dbReference type="HOGENOM" id="CLU_319278_0_0_0"/>
<dbReference type="Pfam" id="PF08241">
    <property type="entry name" value="Methyltransf_11"/>
    <property type="match status" value="1"/>
</dbReference>
<dbReference type="EMBL" id="FP929003">
    <property type="protein sequence ID" value="CBK40725.1"/>
    <property type="molecule type" value="Genomic_DNA"/>
</dbReference>
<dbReference type="SUPFAM" id="SSF141371">
    <property type="entry name" value="PilZ domain-like"/>
    <property type="match status" value="1"/>
</dbReference>
<evidence type="ECO:0008006" key="12">
    <source>
        <dbReference type="Google" id="ProtNLM"/>
    </source>
</evidence>
<dbReference type="GO" id="GO:0006631">
    <property type="term" value="P:fatty acid metabolic process"/>
    <property type="evidence" value="ECO:0007669"/>
    <property type="project" value="InterPro"/>
</dbReference>
<keyword evidence="3" id="KW-0808">Transferase</keyword>
<keyword evidence="6" id="KW-0012">Acyltransferase</keyword>
<evidence type="ECO:0000256" key="7">
    <source>
        <dbReference type="SAM" id="MobiDB-lite"/>
    </source>
</evidence>
<evidence type="ECO:0000259" key="9">
    <source>
        <dbReference type="Pfam" id="PF08241"/>
    </source>
</evidence>
<reference evidence="10 11" key="1">
    <citation type="journal article" date="2010" name="Proc. Natl. Acad. Sci. U.S.A.">
        <title>A Nitrospira metagenome illuminates the physiology and evolution of globally important nitrite-oxidizing bacteria.</title>
        <authorList>
            <person name="Lucker S."/>
            <person name="Wagner M."/>
            <person name="Maixner F."/>
            <person name="Pelletier E."/>
            <person name="Koch H."/>
            <person name="Vacherie B."/>
            <person name="Rattei T."/>
            <person name="Sinninghe Damste J."/>
            <person name="Spieck E."/>
            <person name="Le Paslier D."/>
            <person name="Daims H."/>
        </authorList>
    </citation>
    <scope>NUCLEOTIDE SEQUENCE [LARGE SCALE GENOMIC DNA]</scope>
</reference>
<proteinExistence type="predicted"/>
<dbReference type="GO" id="GO:0016746">
    <property type="term" value="F:acyltransferase activity"/>
    <property type="evidence" value="ECO:0007669"/>
    <property type="project" value="UniProtKB-KW"/>
</dbReference>
<dbReference type="GO" id="GO:0008218">
    <property type="term" value="P:bioluminescence"/>
    <property type="evidence" value="ECO:0007669"/>
    <property type="project" value="UniProtKB-KW"/>
</dbReference>
<evidence type="ECO:0000256" key="6">
    <source>
        <dbReference type="ARBA" id="ARBA00023315"/>
    </source>
</evidence>
<feature type="compositionally biased region" description="Basic and acidic residues" evidence="7">
    <location>
        <begin position="622"/>
        <end position="637"/>
    </location>
</feature>
<keyword evidence="2" id="KW-0489">Methyltransferase</keyword>
<dbReference type="GO" id="GO:0032259">
    <property type="term" value="P:methylation"/>
    <property type="evidence" value="ECO:0007669"/>
    <property type="project" value="UniProtKB-KW"/>
</dbReference>
<dbReference type="CDD" id="cd02440">
    <property type="entry name" value="AdoMet_MTases"/>
    <property type="match status" value="1"/>
</dbReference>
<evidence type="ECO:0000259" key="8">
    <source>
        <dbReference type="Pfam" id="PF07238"/>
    </source>
</evidence>
<feature type="domain" description="PilZ" evidence="8">
    <location>
        <begin position="204"/>
        <end position="330"/>
    </location>
</feature>
<gene>
    <name evidence="10" type="ORF">NIDE0963</name>
</gene>
<evidence type="ECO:0000313" key="11">
    <source>
        <dbReference type="Proteomes" id="UP000001660"/>
    </source>
</evidence>
<dbReference type="GO" id="GO:0008168">
    <property type="term" value="F:methyltransferase activity"/>
    <property type="evidence" value="ECO:0007669"/>
    <property type="project" value="UniProtKB-KW"/>
</dbReference>
<dbReference type="Gene3D" id="2.40.10.220">
    <property type="entry name" value="predicted glycosyltransferase like domains"/>
    <property type="match status" value="1"/>
</dbReference>
<dbReference type="GO" id="GO:0035438">
    <property type="term" value="F:cyclic-di-GMP binding"/>
    <property type="evidence" value="ECO:0007669"/>
    <property type="project" value="InterPro"/>
</dbReference>
<dbReference type="PANTHER" id="PTHR43464">
    <property type="entry name" value="METHYLTRANSFERASE"/>
    <property type="match status" value="1"/>
</dbReference>
<evidence type="ECO:0000256" key="1">
    <source>
        <dbReference type="ARBA" id="ARBA00003846"/>
    </source>
</evidence>
<dbReference type="Gene3D" id="3.40.50.1820">
    <property type="entry name" value="alpha/beta hydrolase"/>
    <property type="match status" value="1"/>
</dbReference>
<dbReference type="InterPro" id="IPR029058">
    <property type="entry name" value="AB_hydrolase_fold"/>
</dbReference>
<feature type="region of interest" description="Disordered" evidence="7">
    <location>
        <begin position="622"/>
        <end position="643"/>
    </location>
</feature>
<dbReference type="InterPro" id="IPR003157">
    <property type="entry name" value="LuxD"/>
</dbReference>
<dbReference type="Proteomes" id="UP000001660">
    <property type="component" value="Chromosome"/>
</dbReference>
<dbReference type="Pfam" id="PF02273">
    <property type="entry name" value="Acyl_transf_2"/>
    <property type="match status" value="1"/>
</dbReference>
<feature type="domain" description="Methyltransferase type 11" evidence="9">
    <location>
        <begin position="690"/>
        <end position="816"/>
    </location>
</feature>
<dbReference type="AlphaFoldDB" id="D8PBW6"/>
<dbReference type="eggNOG" id="COG2226">
    <property type="taxonomic scope" value="Bacteria"/>
</dbReference>
<sequence>MSKHIATRNESESVIGLLGQETGRQSSVTDRKKTSDAWSLSVAERRASRRLDTRISTLLHFQDHAWRGQTKSLSVGGLSMEFAEDIPAMLNQQIVFSLKPGTEQPDSAGIVCGIRVSESVLDSGRTKRGVILAVQFVRLSPGDEQVVAMWMSEGRARPKGLHLVAALIAQESEEALIDTEARQPVVSQTARPRVARVPECPRQERRRHQRITVGLSTEVSLRLGGGGRVLPGALTTDLTSNGACVCLSAEEDLLGSELELRWVSPSVAQRVSSASMPFVGCSVVGEVVWTRPGEAGALSGYRQVGGRTVLAGVRFLPVAKEAEDIIEHLLGQQQGEGVAARAEGPSVISEFSECVRPSGHRIALCHDRPRTDLSDDAPIVVLAPGYGESKRDYVPLAYYLAGNGFHVVRFDNVNHVGESDGLVTQFRLEDMETDLETVLDYVAAQWPGRSIGLVATSLAGRVALKVAGRVPHLGLLALINGIMDVQHTLQAVHQEDLIGEHLAGARKGVVNILGLTIDADRWLEHAVQGGYADLRSTEQDAERLHAPVVLFHAEQDAWVDPSSIEAVGAAMGENLRHSYVVPGALHRLQESPRKARTVYRQIALCCQEELWPARSMARTVEPSHREIGVQNRAERERSKKRRPMGKSDHVAFWQEYLHNFQTIPNVADFWRLMDHVYRLMGDCHHGERILDAGCGNGNLGVFLQLNQAFRQRYARRGDFRSPDYVGVDFVPTALAQAMTNFEQVGAALQGQFYEGLRAYVPMSMRVCRADLESPLPFPDRSFDRVVCNLVIGYVRDPLFTLREYLRVLAPNGRLVISNLKPYADLSAIYRSFVETAQTPDQIEEGRRLLDNSGRIKEREGEGIFHFQYQAELEGLLRAAGVTHPRVYSTFGNQALIAVADKGLANLTVAA</sequence>
<dbReference type="InterPro" id="IPR013216">
    <property type="entry name" value="Methyltransf_11"/>
</dbReference>
<feature type="domain" description="PilZ" evidence="8">
    <location>
        <begin position="44"/>
        <end position="147"/>
    </location>
</feature>
<dbReference type="SUPFAM" id="SSF53335">
    <property type="entry name" value="S-adenosyl-L-methionine-dependent methyltransferases"/>
    <property type="match status" value="1"/>
</dbReference>
<keyword evidence="4" id="KW-0949">S-adenosyl-L-methionine</keyword>
<evidence type="ECO:0000256" key="3">
    <source>
        <dbReference type="ARBA" id="ARBA00022679"/>
    </source>
</evidence>
<dbReference type="InterPro" id="IPR029063">
    <property type="entry name" value="SAM-dependent_MTases_sf"/>
</dbReference>